<accession>A0A0V1GIJ5</accession>
<protein>
    <submittedName>
        <fullName evidence="1">Uncharacterized protein</fullName>
    </submittedName>
</protein>
<comment type="caution">
    <text evidence="1">The sequence shown here is derived from an EMBL/GenBank/DDBJ whole genome shotgun (WGS) entry which is preliminary data.</text>
</comment>
<feature type="non-terminal residue" evidence="1">
    <location>
        <position position="44"/>
    </location>
</feature>
<feature type="non-terminal residue" evidence="1">
    <location>
        <position position="1"/>
    </location>
</feature>
<sequence length="44" mass="5008">LINVASTGLGKACKSLCCAMNTDKPKYKFNRRHHHSRYIELCQA</sequence>
<organism evidence="1 2">
    <name type="scientific">Trichinella zimbabwensis</name>
    <dbReference type="NCBI Taxonomy" id="268475"/>
    <lineage>
        <taxon>Eukaryota</taxon>
        <taxon>Metazoa</taxon>
        <taxon>Ecdysozoa</taxon>
        <taxon>Nematoda</taxon>
        <taxon>Enoplea</taxon>
        <taxon>Dorylaimia</taxon>
        <taxon>Trichinellida</taxon>
        <taxon>Trichinellidae</taxon>
        <taxon>Trichinella</taxon>
    </lineage>
</organism>
<evidence type="ECO:0000313" key="1">
    <source>
        <dbReference type="EMBL" id="KRY98008.1"/>
    </source>
</evidence>
<reference evidence="1 2" key="1">
    <citation type="submission" date="2015-01" db="EMBL/GenBank/DDBJ databases">
        <title>Evolution of Trichinella species and genotypes.</title>
        <authorList>
            <person name="Korhonen P.K."/>
            <person name="Edoardo P."/>
            <person name="Giuseppe L.R."/>
            <person name="Gasser R.B."/>
        </authorList>
    </citation>
    <scope>NUCLEOTIDE SEQUENCE [LARGE SCALE GENOMIC DNA]</scope>
    <source>
        <strain evidence="1">ISS1029</strain>
    </source>
</reference>
<keyword evidence="2" id="KW-1185">Reference proteome</keyword>
<dbReference type="Proteomes" id="UP000055024">
    <property type="component" value="Unassembled WGS sequence"/>
</dbReference>
<gene>
    <name evidence="1" type="ORF">T11_4417</name>
</gene>
<dbReference type="AlphaFoldDB" id="A0A0V1GIJ5"/>
<proteinExistence type="predicted"/>
<evidence type="ECO:0000313" key="2">
    <source>
        <dbReference type="Proteomes" id="UP000055024"/>
    </source>
</evidence>
<name>A0A0V1GIJ5_9BILA</name>
<dbReference type="EMBL" id="JYDP01001646">
    <property type="protein sequence ID" value="KRY98008.1"/>
    <property type="molecule type" value="Genomic_DNA"/>
</dbReference>